<protein>
    <recommendedName>
        <fullName evidence="4">DUF4830 domain-containing protein</fullName>
    </recommendedName>
</protein>
<dbReference type="PROSITE" id="PS51257">
    <property type="entry name" value="PROKAR_LIPOPROTEIN"/>
    <property type="match status" value="1"/>
</dbReference>
<evidence type="ECO:0000256" key="1">
    <source>
        <dbReference type="SAM" id="MobiDB-lite"/>
    </source>
</evidence>
<sequence>MRRILCVILLGGLLLTMLSGCTSREPSPESGSESRTASASEPLSPEDPSELEPHALLNWYQRMGLPTASRDGSSETWIAADDLENALRESFTAADPAFLREQAAYYDTDAGQYHALLIGGRGSGLTYWAAPLRQNGDTWTVLLSGANAEGTRVRGSLTVLRQDDDPVRLISWNPDRSTMR</sequence>
<feature type="compositionally biased region" description="Low complexity" evidence="1">
    <location>
        <begin position="21"/>
        <end position="43"/>
    </location>
</feature>
<comment type="caution">
    <text evidence="2">The sequence shown here is derived from an EMBL/GenBank/DDBJ whole genome shotgun (WGS) entry which is preliminary data.</text>
</comment>
<name>A0ABS2GQR3_9FIRM</name>
<evidence type="ECO:0000313" key="2">
    <source>
        <dbReference type="EMBL" id="MBM6923840.1"/>
    </source>
</evidence>
<dbReference type="Proteomes" id="UP000724149">
    <property type="component" value="Unassembled WGS sequence"/>
</dbReference>
<organism evidence="2 3">
    <name type="scientific">Hydrogenoanaerobacterium saccharovorans</name>
    <dbReference type="NCBI Taxonomy" id="474960"/>
    <lineage>
        <taxon>Bacteria</taxon>
        <taxon>Bacillati</taxon>
        <taxon>Bacillota</taxon>
        <taxon>Clostridia</taxon>
        <taxon>Eubacteriales</taxon>
        <taxon>Oscillospiraceae</taxon>
        <taxon>Hydrogenoanaerobacterium</taxon>
    </lineage>
</organism>
<dbReference type="EMBL" id="JACSNR010000008">
    <property type="protein sequence ID" value="MBM6923840.1"/>
    <property type="molecule type" value="Genomic_DNA"/>
</dbReference>
<accession>A0ABS2GQR3</accession>
<proteinExistence type="predicted"/>
<evidence type="ECO:0000313" key="3">
    <source>
        <dbReference type="Proteomes" id="UP000724149"/>
    </source>
</evidence>
<keyword evidence="3" id="KW-1185">Reference proteome</keyword>
<evidence type="ECO:0008006" key="4">
    <source>
        <dbReference type="Google" id="ProtNLM"/>
    </source>
</evidence>
<gene>
    <name evidence="2" type="ORF">H9X81_09095</name>
</gene>
<dbReference type="RefSeq" id="WP_204721432.1">
    <property type="nucleotide sequence ID" value="NZ_JACSNR010000008.1"/>
</dbReference>
<feature type="region of interest" description="Disordered" evidence="1">
    <location>
        <begin position="21"/>
        <end position="51"/>
    </location>
</feature>
<reference evidence="2 3" key="1">
    <citation type="journal article" date="2021" name="Sci. Rep.">
        <title>The distribution of antibiotic resistance genes in chicken gut microbiota commensals.</title>
        <authorList>
            <person name="Juricova H."/>
            <person name="Matiasovicova J."/>
            <person name="Kubasova T."/>
            <person name="Cejkova D."/>
            <person name="Rychlik I."/>
        </authorList>
    </citation>
    <scope>NUCLEOTIDE SEQUENCE [LARGE SCALE GENOMIC DNA]</scope>
    <source>
        <strain evidence="2 3">An564</strain>
    </source>
</reference>